<feature type="compositionally biased region" description="Low complexity" evidence="5">
    <location>
        <begin position="213"/>
        <end position="230"/>
    </location>
</feature>
<name>A0ABU4SXR8_9PSEU</name>
<dbReference type="RefSeq" id="WP_319965653.1">
    <property type="nucleotide sequence ID" value="NZ_JAXAVW010000007.1"/>
</dbReference>
<reference evidence="7 8" key="1">
    <citation type="submission" date="2023-11" db="EMBL/GenBank/DDBJ databases">
        <title>Lentzea sokolovensis, sp. nov., Lentzea kristufkii, sp. nov., and Lentzea miocenensis, sp. nov., rare actinobacteria from Sokolov Coal Basin, Miocene lacustrine sediment, Czech Republic.</title>
        <authorList>
            <person name="Lara A."/>
            <person name="Kotroba L."/>
            <person name="Nouioui I."/>
            <person name="Neumann-Schaal M."/>
            <person name="Mast Y."/>
            <person name="Chronakova A."/>
        </authorList>
    </citation>
    <scope>NUCLEOTIDE SEQUENCE [LARGE SCALE GENOMIC DNA]</scope>
    <source>
        <strain evidence="7 8">BCCO 10_0856</strain>
    </source>
</reference>
<sequence length="242" mass="26697">MTGSFTLAYVPGVTPGKWARVWEERLPETPLHLVQVTAAEAAGKVRAGEADAALLRLPGDREDLHAIPLYTETTVVVFPKDHEFAAADELSLEDLAQHVLWQPLDDTLEWDSVPGQPPVERPGTTADAIQIVAAGVGVLVVPQSLARLHHRKDLKHVPLIDAPQSRVALSFPIRDENPELIEHLIGIVRGRTVNSTRGPAPEPEQSKQKPQQKKPQQQQRQGPAKARQQKPQAKRAKPRRGR</sequence>
<dbReference type="Pfam" id="PF03466">
    <property type="entry name" value="LysR_substrate"/>
    <property type="match status" value="1"/>
</dbReference>
<evidence type="ECO:0000256" key="1">
    <source>
        <dbReference type="ARBA" id="ARBA00009437"/>
    </source>
</evidence>
<organism evidence="7 8">
    <name type="scientific">Lentzea miocenica</name>
    <dbReference type="NCBI Taxonomy" id="3095431"/>
    <lineage>
        <taxon>Bacteria</taxon>
        <taxon>Bacillati</taxon>
        <taxon>Actinomycetota</taxon>
        <taxon>Actinomycetes</taxon>
        <taxon>Pseudonocardiales</taxon>
        <taxon>Pseudonocardiaceae</taxon>
        <taxon>Lentzea</taxon>
    </lineage>
</organism>
<dbReference type="PANTHER" id="PTHR30346:SF0">
    <property type="entry name" value="HCA OPERON TRANSCRIPTIONAL ACTIVATOR HCAR"/>
    <property type="match status" value="1"/>
</dbReference>
<evidence type="ECO:0000313" key="7">
    <source>
        <dbReference type="EMBL" id="MDX8030640.1"/>
    </source>
</evidence>
<reference evidence="7 8" key="2">
    <citation type="submission" date="2023-11" db="EMBL/GenBank/DDBJ databases">
        <authorList>
            <person name="Lara A.C."/>
            <person name="Chronakova A."/>
        </authorList>
    </citation>
    <scope>NUCLEOTIDE SEQUENCE [LARGE SCALE GENOMIC DNA]</scope>
    <source>
        <strain evidence="7 8">BCCO 10_0856</strain>
    </source>
</reference>
<feature type="domain" description="LysR substrate-binding" evidence="6">
    <location>
        <begin position="18"/>
        <end position="190"/>
    </location>
</feature>
<gene>
    <name evidence="7" type="ORF">SK803_10490</name>
</gene>
<evidence type="ECO:0000313" key="8">
    <source>
        <dbReference type="Proteomes" id="UP001285521"/>
    </source>
</evidence>
<accession>A0ABU4SXR8</accession>
<keyword evidence="3" id="KW-0238">DNA-binding</keyword>
<evidence type="ECO:0000259" key="6">
    <source>
        <dbReference type="Pfam" id="PF03466"/>
    </source>
</evidence>
<proteinExistence type="inferred from homology"/>
<evidence type="ECO:0000256" key="2">
    <source>
        <dbReference type="ARBA" id="ARBA00023015"/>
    </source>
</evidence>
<keyword evidence="2" id="KW-0805">Transcription regulation</keyword>
<feature type="region of interest" description="Disordered" evidence="5">
    <location>
        <begin position="191"/>
        <end position="242"/>
    </location>
</feature>
<keyword evidence="8" id="KW-1185">Reference proteome</keyword>
<dbReference type="CDD" id="cd05466">
    <property type="entry name" value="PBP2_LTTR_substrate"/>
    <property type="match status" value="1"/>
</dbReference>
<dbReference type="InterPro" id="IPR005119">
    <property type="entry name" value="LysR_subst-bd"/>
</dbReference>
<comment type="similarity">
    <text evidence="1">Belongs to the LysR transcriptional regulatory family.</text>
</comment>
<dbReference type="PANTHER" id="PTHR30346">
    <property type="entry name" value="TRANSCRIPTIONAL DUAL REGULATOR HCAR-RELATED"/>
    <property type="match status" value="1"/>
</dbReference>
<evidence type="ECO:0000256" key="4">
    <source>
        <dbReference type="ARBA" id="ARBA00023163"/>
    </source>
</evidence>
<dbReference type="SUPFAM" id="SSF53850">
    <property type="entry name" value="Periplasmic binding protein-like II"/>
    <property type="match status" value="1"/>
</dbReference>
<evidence type="ECO:0000256" key="5">
    <source>
        <dbReference type="SAM" id="MobiDB-lite"/>
    </source>
</evidence>
<dbReference type="EMBL" id="JAXAVW010000007">
    <property type="protein sequence ID" value="MDX8030640.1"/>
    <property type="molecule type" value="Genomic_DNA"/>
</dbReference>
<dbReference type="Proteomes" id="UP001285521">
    <property type="component" value="Unassembled WGS sequence"/>
</dbReference>
<dbReference type="Gene3D" id="3.40.190.290">
    <property type="match status" value="1"/>
</dbReference>
<dbReference type="Gene3D" id="3.40.190.10">
    <property type="entry name" value="Periplasmic binding protein-like II"/>
    <property type="match status" value="2"/>
</dbReference>
<feature type="compositionally biased region" description="Basic residues" evidence="5">
    <location>
        <begin position="232"/>
        <end position="242"/>
    </location>
</feature>
<protein>
    <submittedName>
        <fullName evidence="7">LysR substrate-binding domain-containing protein</fullName>
    </submittedName>
</protein>
<keyword evidence="4" id="KW-0804">Transcription</keyword>
<comment type="caution">
    <text evidence="7">The sequence shown here is derived from an EMBL/GenBank/DDBJ whole genome shotgun (WGS) entry which is preliminary data.</text>
</comment>
<evidence type="ECO:0000256" key="3">
    <source>
        <dbReference type="ARBA" id="ARBA00023125"/>
    </source>
</evidence>